<dbReference type="Proteomes" id="UP000434209">
    <property type="component" value="Chromosome 4"/>
</dbReference>
<gene>
    <name evidence="1" type="ORF">FAZ97_34030</name>
</gene>
<evidence type="ECO:0000313" key="2">
    <source>
        <dbReference type="Proteomes" id="UP000434209"/>
    </source>
</evidence>
<keyword evidence="2" id="KW-1185">Reference proteome</keyword>
<proteinExistence type="predicted"/>
<dbReference type="OrthoDB" id="9155176at2"/>
<evidence type="ECO:0000313" key="1">
    <source>
        <dbReference type="EMBL" id="QGZ59953.1"/>
    </source>
</evidence>
<sequence length="145" mass="16438">MDAASWDIVEASGRYKWLVSFGSMTPAPLSVRDSAVSFATRDEAEKDLGAFLNLEPRSDGTFVRSKTDIDELLAAAVRGRTHCEGLWFAKVQWQEPDEVGCNWRFSNFREDVAGCVGLVLSEIDSLRRMYRIPDRRHALLRRLLS</sequence>
<organism evidence="1 2">
    <name type="scientific">Paraburkholderia acidiphila</name>
    <dbReference type="NCBI Taxonomy" id="2571747"/>
    <lineage>
        <taxon>Bacteria</taxon>
        <taxon>Pseudomonadati</taxon>
        <taxon>Pseudomonadota</taxon>
        <taxon>Betaproteobacteria</taxon>
        <taxon>Burkholderiales</taxon>
        <taxon>Burkholderiaceae</taxon>
        <taxon>Paraburkholderia</taxon>
    </lineage>
</organism>
<accession>A0A7Z2GE14</accession>
<dbReference type="AlphaFoldDB" id="A0A7Z2GE14"/>
<dbReference type="RefSeq" id="WP_158763128.1">
    <property type="nucleotide sequence ID" value="NZ_CP046912.1"/>
</dbReference>
<dbReference type="KEGG" id="pacp:FAZ97_34030"/>
<name>A0A7Z2GE14_9BURK</name>
<protein>
    <submittedName>
        <fullName evidence="1">Uncharacterized protein</fullName>
    </submittedName>
</protein>
<reference evidence="1 2" key="1">
    <citation type="submission" date="2019-12" db="EMBL/GenBank/DDBJ databases">
        <title>Paraburkholderia acidiphila 7Q-K02 sp. nov and Paraburkholderia acidisoli DHF22 sp. nov., two strains isolated from forest soil.</title>
        <authorList>
            <person name="Gao Z."/>
            <person name="Qiu L."/>
        </authorList>
    </citation>
    <scope>NUCLEOTIDE SEQUENCE [LARGE SCALE GENOMIC DNA]</scope>
    <source>
        <strain evidence="1 2">7Q-K02</strain>
    </source>
</reference>
<dbReference type="EMBL" id="CP046912">
    <property type="protein sequence ID" value="QGZ59953.1"/>
    <property type="molecule type" value="Genomic_DNA"/>
</dbReference>